<feature type="region of interest" description="Disordered" evidence="1">
    <location>
        <begin position="81"/>
        <end position="104"/>
    </location>
</feature>
<dbReference type="InterPro" id="IPR007062">
    <property type="entry name" value="PPI-2"/>
</dbReference>
<gene>
    <name evidence="2" type="ORF">Fot_03334</name>
</gene>
<evidence type="ECO:0000313" key="3">
    <source>
        <dbReference type="Proteomes" id="UP001604277"/>
    </source>
</evidence>
<feature type="region of interest" description="Disordered" evidence="1">
    <location>
        <begin position="219"/>
        <end position="322"/>
    </location>
</feature>
<dbReference type="Pfam" id="PF04979">
    <property type="entry name" value="IPP-2"/>
    <property type="match status" value="1"/>
</dbReference>
<dbReference type="Proteomes" id="UP001604277">
    <property type="component" value="Unassembled WGS sequence"/>
</dbReference>
<evidence type="ECO:0000313" key="2">
    <source>
        <dbReference type="EMBL" id="KAL2558595.1"/>
    </source>
</evidence>
<comment type="caution">
    <text evidence="2">The sequence shown here is derived from an EMBL/GenBank/DDBJ whole genome shotgun (WGS) entry which is preliminary data.</text>
</comment>
<feature type="compositionally biased region" description="Acidic residues" evidence="1">
    <location>
        <begin position="236"/>
        <end position="249"/>
    </location>
</feature>
<evidence type="ECO:0000256" key="1">
    <source>
        <dbReference type="SAM" id="MobiDB-lite"/>
    </source>
</evidence>
<feature type="compositionally biased region" description="Low complexity" evidence="1">
    <location>
        <begin position="37"/>
        <end position="53"/>
    </location>
</feature>
<organism evidence="2 3">
    <name type="scientific">Forsythia ovata</name>
    <dbReference type="NCBI Taxonomy" id="205694"/>
    <lineage>
        <taxon>Eukaryota</taxon>
        <taxon>Viridiplantae</taxon>
        <taxon>Streptophyta</taxon>
        <taxon>Embryophyta</taxon>
        <taxon>Tracheophyta</taxon>
        <taxon>Spermatophyta</taxon>
        <taxon>Magnoliopsida</taxon>
        <taxon>eudicotyledons</taxon>
        <taxon>Gunneridae</taxon>
        <taxon>Pentapetalae</taxon>
        <taxon>asterids</taxon>
        <taxon>lamiids</taxon>
        <taxon>Lamiales</taxon>
        <taxon>Oleaceae</taxon>
        <taxon>Forsythieae</taxon>
        <taxon>Forsythia</taxon>
    </lineage>
</organism>
<protein>
    <recommendedName>
        <fullName evidence="4">Protein phosphatase inhibitor 2</fullName>
    </recommendedName>
</protein>
<feature type="compositionally biased region" description="Basic and acidic residues" evidence="1">
    <location>
        <begin position="169"/>
        <end position="178"/>
    </location>
</feature>
<feature type="compositionally biased region" description="Polar residues" evidence="1">
    <location>
        <begin position="18"/>
        <end position="36"/>
    </location>
</feature>
<accession>A0ABD1XAA6</accession>
<dbReference type="AlphaFoldDB" id="A0ABD1XAA6"/>
<proteinExistence type="predicted"/>
<feature type="compositionally biased region" description="Polar residues" evidence="1">
    <location>
        <begin position="54"/>
        <end position="68"/>
    </location>
</feature>
<reference evidence="3" key="1">
    <citation type="submission" date="2024-07" db="EMBL/GenBank/DDBJ databases">
        <title>Two chromosome-level genome assemblies of Korean endemic species Abeliophyllum distichum and Forsythia ovata (Oleaceae).</title>
        <authorList>
            <person name="Jang H."/>
        </authorList>
    </citation>
    <scope>NUCLEOTIDE SEQUENCE [LARGE SCALE GENOMIC DNA]</scope>
</reference>
<feature type="compositionally biased region" description="Polar residues" evidence="1">
    <location>
        <begin position="220"/>
        <end position="235"/>
    </location>
</feature>
<evidence type="ECO:0008006" key="4">
    <source>
        <dbReference type="Google" id="ProtNLM"/>
    </source>
</evidence>
<feature type="region of interest" description="Disordered" evidence="1">
    <location>
        <begin position="1"/>
        <end position="68"/>
    </location>
</feature>
<feature type="compositionally biased region" description="Polar residues" evidence="1">
    <location>
        <begin position="81"/>
        <end position="94"/>
    </location>
</feature>
<dbReference type="PANTHER" id="PTHR12398:SF20">
    <property type="entry name" value="PROTEIN PHOSPHATASE 1 REGULATORY INHIBITOR SUBUNIT 2"/>
    <property type="match status" value="1"/>
</dbReference>
<dbReference type="EMBL" id="JBFOLJ010000001">
    <property type="protein sequence ID" value="KAL2558595.1"/>
    <property type="molecule type" value="Genomic_DNA"/>
</dbReference>
<dbReference type="PANTHER" id="PTHR12398">
    <property type="entry name" value="PROTEIN PHOSPHATASE INHIBITOR"/>
    <property type="match status" value="1"/>
</dbReference>
<name>A0ABD1XAA6_9LAMI</name>
<keyword evidence="3" id="KW-1185">Reference proteome</keyword>
<sequence>MAAHYSPRKSSGPVLRSLSPSGRFSHQYSSRSLHGQSSHTTSSFASTTSSTFTNARSFQRPTSPTRVNMYNYTNRSVRFTLDRPTSPNRSISVSSREKTRVAPGQKRTYIERDLCKIRDEFARSSKDLKFRRLSIGRCDLTMSGDDPIPETKKARVKWDEDNLGEIEANKPVRQKITEPKTPYHPMIDDDGSLSPIRVSFEDSFGDSTHADAIRSALNDVASSSKNNPRGSGWTSSEDEDAMDQEEEVLSDSNSERQRSFREHRRAHYDEFRQVKEHRRNGSFLEDELQGLAENRRSNSSPSLTDGVKDIEIEESTPPANGS</sequence>
<feature type="region of interest" description="Disordered" evidence="1">
    <location>
        <begin position="169"/>
        <end position="190"/>
    </location>
</feature>